<keyword evidence="1" id="KW-0436">Ligase</keyword>
<dbReference type="InterPro" id="IPR053158">
    <property type="entry name" value="CapK_Type1_Caps_Biosynth"/>
</dbReference>
<dbReference type="RefSeq" id="WP_354009039.1">
    <property type="nucleotide sequence ID" value="NZ_JBEWTA010000001.1"/>
</dbReference>
<evidence type="ECO:0000313" key="2">
    <source>
        <dbReference type="Proteomes" id="UP001549366"/>
    </source>
</evidence>
<comment type="caution">
    <text evidence="1">The sequence shown here is derived from an EMBL/GenBank/DDBJ whole genome shotgun (WGS) entry which is preliminary data.</text>
</comment>
<dbReference type="PANTHER" id="PTHR36932">
    <property type="entry name" value="CAPSULAR POLYSACCHARIDE BIOSYNTHESIS PROTEIN"/>
    <property type="match status" value="1"/>
</dbReference>
<dbReference type="EC" id="6.2.1.30" evidence="1"/>
<dbReference type="InterPro" id="IPR042099">
    <property type="entry name" value="ANL_N_sf"/>
</dbReference>
<reference evidence="1 2" key="1">
    <citation type="submission" date="2024-06" db="EMBL/GenBank/DDBJ databases">
        <title>Genomic Encyclopedia of Type Strains, Phase V (KMG-V): Genome sequencing to study the core and pangenomes of soil and plant-associated prokaryotes.</title>
        <authorList>
            <person name="Whitman W."/>
        </authorList>
    </citation>
    <scope>NUCLEOTIDE SEQUENCE [LARGE SCALE GENOMIC DNA]</scope>
    <source>
        <strain evidence="1 2">NE40</strain>
    </source>
</reference>
<dbReference type="SUPFAM" id="SSF56801">
    <property type="entry name" value="Acetyl-CoA synthetase-like"/>
    <property type="match status" value="1"/>
</dbReference>
<name>A0ABV2SNS9_9GAMM</name>
<proteinExistence type="predicted"/>
<accession>A0ABV2SNS9</accession>
<dbReference type="GO" id="GO:0047475">
    <property type="term" value="F:phenylacetate-CoA ligase activity"/>
    <property type="evidence" value="ECO:0007669"/>
    <property type="project" value="UniProtKB-EC"/>
</dbReference>
<dbReference type="EMBL" id="JBEWTB010000002">
    <property type="protein sequence ID" value="MET4759004.1"/>
    <property type="molecule type" value="Genomic_DNA"/>
</dbReference>
<keyword evidence="2" id="KW-1185">Reference proteome</keyword>
<organism evidence="1 2">
    <name type="scientific">Endozoicomonas lisbonensis</name>
    <dbReference type="NCBI Taxonomy" id="3120522"/>
    <lineage>
        <taxon>Bacteria</taxon>
        <taxon>Pseudomonadati</taxon>
        <taxon>Pseudomonadota</taxon>
        <taxon>Gammaproteobacteria</taxon>
        <taxon>Oceanospirillales</taxon>
        <taxon>Endozoicomonadaceae</taxon>
        <taxon>Endozoicomonas</taxon>
    </lineage>
</organism>
<dbReference type="Proteomes" id="UP001549366">
    <property type="component" value="Unassembled WGS sequence"/>
</dbReference>
<dbReference type="Gene3D" id="3.40.50.12780">
    <property type="entry name" value="N-terminal domain of ligase-like"/>
    <property type="match status" value="1"/>
</dbReference>
<dbReference type="PANTHER" id="PTHR36932:SF1">
    <property type="entry name" value="CAPSULAR POLYSACCHARIDE BIOSYNTHESIS PROTEIN"/>
    <property type="match status" value="1"/>
</dbReference>
<gene>
    <name evidence="1" type="ORF">V5J35_004196</name>
</gene>
<evidence type="ECO:0000313" key="1">
    <source>
        <dbReference type="EMBL" id="MET4759004.1"/>
    </source>
</evidence>
<sequence length="479" mass="55643">MCNSLEPEKSLDFLIIKAGFEPMIRANHPVLLIGERAFACQPLRLVKGLLSAYVAYPLAERREERCIRPKLTELRRYYRLPYEQRQAIARNRLVNILHHAKQKVPYYRDLFTKCSFDPEKIHNDIGYLNELPYLTKEIIQEQGVRMLSCSLNEIRHYPCKTGGSTGLSTVIYYDQEAIDYSAAVTLYARERIGKRKYKSELHFACRFPDAVAPGWPTREDWKCFAMNRSNIFFDRIDDAGLEEILNKLKRRRPYLIHEHPSTIYALACYVERKYGSCKTFEIFESSGELLQPYMREKIAKTLCCQIIDRYGLAELGVMAYELEGEERGLQVLESEGWPEHRSIDDGYELIFTGYRNFLMPLIRYATGDHARVVEKPDGVALTDIVGRIHDVVPINGVAHPTHHIMDMLDHRVGGIQEFQIDLRSDLPRLRIVTEPAVNQVDILKKVESYWPDAFQVEFVGYEDLVRVGWRSKFRHVVTA</sequence>
<protein>
    <submittedName>
        <fullName evidence="1">Phenylacetate-CoA ligase</fullName>
        <ecNumber evidence="1">6.2.1.30</ecNumber>
    </submittedName>
</protein>